<evidence type="ECO:0000313" key="2">
    <source>
        <dbReference type="EMBL" id="CAK9270960.1"/>
    </source>
</evidence>
<evidence type="ECO:0000256" key="1">
    <source>
        <dbReference type="SAM" id="SignalP"/>
    </source>
</evidence>
<keyword evidence="3" id="KW-1185">Reference proteome</keyword>
<proteinExistence type="predicted"/>
<evidence type="ECO:0008006" key="4">
    <source>
        <dbReference type="Google" id="ProtNLM"/>
    </source>
</evidence>
<accession>A0ABP0WYE9</accession>
<evidence type="ECO:0000313" key="3">
    <source>
        <dbReference type="Proteomes" id="UP001497444"/>
    </source>
</evidence>
<gene>
    <name evidence="2" type="ORF">CSSPJE1EN1_LOCUS16438</name>
</gene>
<sequence length="105" mass="11339">MLQMMLQSALSSIAMAALSGVRETSMARNNATNIALQLGVASLQIVLIWRCSSYYCGAVSCDTAALQVARWRRCSLRGCVAAALQLAWLTMLRHYNSHCCGVAAL</sequence>
<protein>
    <recommendedName>
        <fullName evidence="4">Secreted protein</fullName>
    </recommendedName>
</protein>
<organism evidence="2 3">
    <name type="scientific">Sphagnum jensenii</name>
    <dbReference type="NCBI Taxonomy" id="128206"/>
    <lineage>
        <taxon>Eukaryota</taxon>
        <taxon>Viridiplantae</taxon>
        <taxon>Streptophyta</taxon>
        <taxon>Embryophyta</taxon>
        <taxon>Bryophyta</taxon>
        <taxon>Sphagnophytina</taxon>
        <taxon>Sphagnopsida</taxon>
        <taxon>Sphagnales</taxon>
        <taxon>Sphagnaceae</taxon>
        <taxon>Sphagnum</taxon>
    </lineage>
</organism>
<name>A0ABP0WYE9_9BRYO</name>
<dbReference type="Proteomes" id="UP001497444">
    <property type="component" value="Chromosome 3"/>
</dbReference>
<reference evidence="2" key="1">
    <citation type="submission" date="2024-02" db="EMBL/GenBank/DDBJ databases">
        <authorList>
            <consortium name="ELIXIR-Norway"/>
            <consortium name="Elixir Norway"/>
        </authorList>
    </citation>
    <scope>NUCLEOTIDE SEQUENCE</scope>
</reference>
<feature type="chain" id="PRO_5046846153" description="Secreted protein" evidence="1">
    <location>
        <begin position="17"/>
        <end position="105"/>
    </location>
</feature>
<keyword evidence="1" id="KW-0732">Signal</keyword>
<dbReference type="EMBL" id="OZ020098">
    <property type="protein sequence ID" value="CAK9270960.1"/>
    <property type="molecule type" value="Genomic_DNA"/>
</dbReference>
<feature type="signal peptide" evidence="1">
    <location>
        <begin position="1"/>
        <end position="16"/>
    </location>
</feature>